<dbReference type="NCBIfam" id="TIGR00964">
    <property type="entry name" value="secE_bact"/>
    <property type="match status" value="1"/>
</dbReference>
<dbReference type="HOGENOM" id="CLU_113663_8_1_9"/>
<evidence type="ECO:0000256" key="5">
    <source>
        <dbReference type="ARBA" id="ARBA00022989"/>
    </source>
</evidence>
<evidence type="ECO:0000256" key="2">
    <source>
        <dbReference type="ARBA" id="ARBA00022448"/>
    </source>
</evidence>
<evidence type="ECO:0000256" key="4">
    <source>
        <dbReference type="ARBA" id="ARBA00022927"/>
    </source>
</evidence>
<comment type="subcellular location">
    <subcellularLocation>
        <location evidence="1">Membrane</location>
    </subcellularLocation>
</comment>
<protein>
    <submittedName>
        <fullName evidence="9">Preprotein translocase secE subunit</fullName>
    </submittedName>
</protein>
<dbReference type="PATRIC" id="fig|1218508.4.peg.401"/>
<proteinExistence type="predicted"/>
<evidence type="ECO:0000256" key="3">
    <source>
        <dbReference type="ARBA" id="ARBA00022692"/>
    </source>
</evidence>
<accession>A0A0F4KZB5</accession>
<sequence>MKFLKSVVKEMKLVEWPTAKENRHDTLTVVLTSIGYALFLGACDWIFSKLITLFVTHK</sequence>
<dbReference type="RefSeq" id="WP_045922280.1">
    <property type="nucleotide sequence ID" value="NZ_JAAEDY010000002.1"/>
</dbReference>
<dbReference type="GO" id="GO:0008320">
    <property type="term" value="F:protein transmembrane transporter activity"/>
    <property type="evidence" value="ECO:0007669"/>
    <property type="project" value="InterPro"/>
</dbReference>
<dbReference type="GO" id="GO:0006886">
    <property type="term" value="P:intracellular protein transport"/>
    <property type="evidence" value="ECO:0007669"/>
    <property type="project" value="InterPro"/>
</dbReference>
<keyword evidence="7 8" id="KW-0472">Membrane</keyword>
<dbReference type="InterPro" id="IPR001901">
    <property type="entry name" value="Translocase_SecE/Sec61-g"/>
</dbReference>
<gene>
    <name evidence="9" type="ORF">JG29_03930</name>
</gene>
<dbReference type="InterPro" id="IPR005807">
    <property type="entry name" value="SecE_bac"/>
</dbReference>
<dbReference type="Pfam" id="PF00584">
    <property type="entry name" value="SecE"/>
    <property type="match status" value="1"/>
</dbReference>
<dbReference type="Gene3D" id="1.20.5.1030">
    <property type="entry name" value="Preprotein translocase secy subunit"/>
    <property type="match status" value="1"/>
</dbReference>
<keyword evidence="10" id="KW-1185">Reference proteome</keyword>
<feature type="transmembrane region" description="Helical" evidence="8">
    <location>
        <begin position="34"/>
        <end position="55"/>
    </location>
</feature>
<keyword evidence="4" id="KW-0653">Protein transport</keyword>
<evidence type="ECO:0000256" key="7">
    <source>
        <dbReference type="ARBA" id="ARBA00023136"/>
    </source>
</evidence>
<comment type="caution">
    <text evidence="9">The sequence shown here is derived from an EMBL/GenBank/DDBJ whole genome shotgun (WGS) entry which is preliminary data.</text>
</comment>
<dbReference type="EMBL" id="JXBZ01000002">
    <property type="protein sequence ID" value="KJY51343.1"/>
    <property type="molecule type" value="Genomic_DNA"/>
</dbReference>
<keyword evidence="5 8" id="KW-1133">Transmembrane helix</keyword>
<dbReference type="GO" id="GO:0016020">
    <property type="term" value="C:membrane"/>
    <property type="evidence" value="ECO:0007669"/>
    <property type="project" value="UniProtKB-SubCell"/>
</dbReference>
<dbReference type="GO" id="GO:0009306">
    <property type="term" value="P:protein secretion"/>
    <property type="evidence" value="ECO:0007669"/>
    <property type="project" value="InterPro"/>
</dbReference>
<organism evidence="9 10">
    <name type="scientific">Bombilactobacillus mellis</name>
    <dbReference type="NCBI Taxonomy" id="1218508"/>
    <lineage>
        <taxon>Bacteria</taxon>
        <taxon>Bacillati</taxon>
        <taxon>Bacillota</taxon>
        <taxon>Bacilli</taxon>
        <taxon>Lactobacillales</taxon>
        <taxon>Lactobacillaceae</taxon>
        <taxon>Bombilactobacillus</taxon>
    </lineage>
</organism>
<dbReference type="AlphaFoldDB" id="A0A0F4KZB5"/>
<keyword evidence="2" id="KW-0813">Transport</keyword>
<reference evidence="9 10" key="1">
    <citation type="submission" date="2014-12" db="EMBL/GenBank/DDBJ databases">
        <title>Comparative genomics of the lactic acid bacteria isolated from the honey bee gut.</title>
        <authorList>
            <person name="Ellegaard K.M."/>
            <person name="Tamarit D."/>
            <person name="Javelind E."/>
            <person name="Olofsson T."/>
            <person name="Andersson S.G."/>
            <person name="Vasquez A."/>
        </authorList>
    </citation>
    <scope>NUCLEOTIDE SEQUENCE [LARGE SCALE GENOMIC DNA]</scope>
    <source>
        <strain evidence="9 10">Hon2</strain>
    </source>
</reference>
<dbReference type="OrthoDB" id="9813233at2"/>
<name>A0A0F4KZB5_9LACO</name>
<evidence type="ECO:0000256" key="1">
    <source>
        <dbReference type="ARBA" id="ARBA00004370"/>
    </source>
</evidence>
<evidence type="ECO:0000313" key="10">
    <source>
        <dbReference type="Proteomes" id="UP000033695"/>
    </source>
</evidence>
<keyword evidence="6" id="KW-0811">Translocation</keyword>
<dbReference type="STRING" id="1218508.JG29_03930"/>
<dbReference type="Proteomes" id="UP000033695">
    <property type="component" value="Unassembled WGS sequence"/>
</dbReference>
<evidence type="ECO:0000256" key="6">
    <source>
        <dbReference type="ARBA" id="ARBA00023010"/>
    </source>
</evidence>
<evidence type="ECO:0000256" key="8">
    <source>
        <dbReference type="SAM" id="Phobius"/>
    </source>
</evidence>
<dbReference type="InterPro" id="IPR038379">
    <property type="entry name" value="SecE_sf"/>
</dbReference>
<dbReference type="GO" id="GO:0006605">
    <property type="term" value="P:protein targeting"/>
    <property type="evidence" value="ECO:0007669"/>
    <property type="project" value="InterPro"/>
</dbReference>
<evidence type="ECO:0000313" key="9">
    <source>
        <dbReference type="EMBL" id="KJY51343.1"/>
    </source>
</evidence>
<keyword evidence="3 8" id="KW-0812">Transmembrane</keyword>